<sequence length="134" mass="15124">MNGQSKDPTASECWNTLSEPAGADEGLGAIVKIEDGRQLLADAHDDFFRLLYHQGVRLRKKRDRLRDMLALWQVADMYMSTIAEGTIKAVLLEVRLDLHEYIYPDNSGLMHMLELGIKLKCYDTFRVAAALLVG</sequence>
<protein>
    <submittedName>
        <fullName evidence="1">Uncharacterized protein</fullName>
    </submittedName>
</protein>
<reference evidence="1" key="1">
    <citation type="submission" date="2024-09" db="EMBL/GenBank/DDBJ databases">
        <title>Black Yeasts Isolated from many extreme environments.</title>
        <authorList>
            <person name="Coleine C."/>
            <person name="Stajich J.E."/>
            <person name="Selbmann L."/>
        </authorList>
    </citation>
    <scope>NUCLEOTIDE SEQUENCE</scope>
    <source>
        <strain evidence="1">CCFEE 5737</strain>
    </source>
</reference>
<feature type="non-terminal residue" evidence="1">
    <location>
        <position position="134"/>
    </location>
</feature>
<evidence type="ECO:0000313" key="1">
    <source>
        <dbReference type="EMBL" id="KAK3044714.1"/>
    </source>
</evidence>
<accession>A0ACC3CUJ3</accession>
<organism evidence="1 2">
    <name type="scientific">Coniosporium uncinatum</name>
    <dbReference type="NCBI Taxonomy" id="93489"/>
    <lineage>
        <taxon>Eukaryota</taxon>
        <taxon>Fungi</taxon>
        <taxon>Dikarya</taxon>
        <taxon>Ascomycota</taxon>
        <taxon>Pezizomycotina</taxon>
        <taxon>Dothideomycetes</taxon>
        <taxon>Dothideomycetes incertae sedis</taxon>
        <taxon>Coniosporium</taxon>
    </lineage>
</organism>
<name>A0ACC3CUJ3_9PEZI</name>
<comment type="caution">
    <text evidence="1">The sequence shown here is derived from an EMBL/GenBank/DDBJ whole genome shotgun (WGS) entry which is preliminary data.</text>
</comment>
<gene>
    <name evidence="1" type="ORF">LTS18_000549</name>
</gene>
<proteinExistence type="predicted"/>
<dbReference type="EMBL" id="JAWDJW010011568">
    <property type="protein sequence ID" value="KAK3044714.1"/>
    <property type="molecule type" value="Genomic_DNA"/>
</dbReference>
<keyword evidence="2" id="KW-1185">Reference proteome</keyword>
<evidence type="ECO:0000313" key="2">
    <source>
        <dbReference type="Proteomes" id="UP001186974"/>
    </source>
</evidence>
<dbReference type="Proteomes" id="UP001186974">
    <property type="component" value="Unassembled WGS sequence"/>
</dbReference>